<dbReference type="AlphaFoldDB" id="A0A8S3IH92"/>
<feature type="transmembrane region" description="Helical" evidence="9">
    <location>
        <begin position="6"/>
        <end position="28"/>
    </location>
</feature>
<evidence type="ECO:0000256" key="8">
    <source>
        <dbReference type="RuleBase" id="RU003500"/>
    </source>
</evidence>
<keyword evidence="9" id="KW-0812">Transmembrane</keyword>
<dbReference type="GO" id="GO:0005615">
    <property type="term" value="C:extracellular space"/>
    <property type="evidence" value="ECO:0007669"/>
    <property type="project" value="TreeGrafter"/>
</dbReference>
<keyword evidence="3 8" id="KW-0217">Developmental protein</keyword>
<dbReference type="GO" id="GO:0030182">
    <property type="term" value="P:neuron differentiation"/>
    <property type="evidence" value="ECO:0007669"/>
    <property type="project" value="TreeGrafter"/>
</dbReference>
<evidence type="ECO:0000256" key="9">
    <source>
        <dbReference type="SAM" id="Phobius"/>
    </source>
</evidence>
<dbReference type="InterPro" id="IPR005817">
    <property type="entry name" value="Wnt"/>
</dbReference>
<evidence type="ECO:0000313" key="11">
    <source>
        <dbReference type="Proteomes" id="UP000681720"/>
    </source>
</evidence>
<dbReference type="EMBL" id="CAJOBJ010345417">
    <property type="protein sequence ID" value="CAF5200631.1"/>
    <property type="molecule type" value="Genomic_DNA"/>
</dbReference>
<evidence type="ECO:0000256" key="7">
    <source>
        <dbReference type="ARBA" id="ARBA00023157"/>
    </source>
</evidence>
<evidence type="ECO:0000256" key="6">
    <source>
        <dbReference type="ARBA" id="ARBA00022687"/>
    </source>
</evidence>
<dbReference type="Pfam" id="PF00110">
    <property type="entry name" value="wnt"/>
    <property type="match status" value="1"/>
</dbReference>
<keyword evidence="9" id="KW-1133">Transmembrane helix</keyword>
<evidence type="ECO:0000256" key="5">
    <source>
        <dbReference type="ARBA" id="ARBA00022530"/>
    </source>
</evidence>
<comment type="function">
    <text evidence="8">Ligand for members of the frizzled family of seven transmembrane receptors.</text>
</comment>
<dbReference type="GO" id="GO:0045165">
    <property type="term" value="P:cell fate commitment"/>
    <property type="evidence" value="ECO:0007669"/>
    <property type="project" value="TreeGrafter"/>
</dbReference>
<evidence type="ECO:0000256" key="3">
    <source>
        <dbReference type="ARBA" id="ARBA00022473"/>
    </source>
</evidence>
<dbReference type="Proteomes" id="UP000681720">
    <property type="component" value="Unassembled WGS sequence"/>
</dbReference>
<keyword evidence="9" id="KW-0472">Membrane</keyword>
<gene>
    <name evidence="10" type="ORF">GIL414_LOCUS76462</name>
</gene>
<comment type="subcellular location">
    <subcellularLocation>
        <location evidence="1 8">Secreted</location>
        <location evidence="1 8">Extracellular space</location>
        <location evidence="1 8">Extracellular matrix</location>
    </subcellularLocation>
</comment>
<evidence type="ECO:0000256" key="1">
    <source>
        <dbReference type="ARBA" id="ARBA00004498"/>
    </source>
</evidence>
<accession>A0A8S3IH92</accession>
<dbReference type="GO" id="GO:0005109">
    <property type="term" value="F:frizzled binding"/>
    <property type="evidence" value="ECO:0007669"/>
    <property type="project" value="TreeGrafter"/>
</dbReference>
<name>A0A8S3IH92_9BILA</name>
<keyword evidence="5" id="KW-0272">Extracellular matrix</keyword>
<dbReference type="GO" id="GO:0005125">
    <property type="term" value="F:cytokine activity"/>
    <property type="evidence" value="ECO:0007669"/>
    <property type="project" value="TreeGrafter"/>
</dbReference>
<keyword evidence="4" id="KW-0964">Secreted</keyword>
<dbReference type="PANTHER" id="PTHR12027">
    <property type="entry name" value="WNT RELATED"/>
    <property type="match status" value="1"/>
</dbReference>
<keyword evidence="6 8" id="KW-0879">Wnt signaling pathway</keyword>
<evidence type="ECO:0000313" key="10">
    <source>
        <dbReference type="EMBL" id="CAF5200631.1"/>
    </source>
</evidence>
<comment type="caution">
    <text evidence="10">The sequence shown here is derived from an EMBL/GenBank/DDBJ whole genome shotgun (WGS) entry which is preliminary data.</text>
</comment>
<keyword evidence="7" id="KW-1015">Disulfide bond</keyword>
<evidence type="ECO:0000256" key="2">
    <source>
        <dbReference type="ARBA" id="ARBA00005683"/>
    </source>
</evidence>
<sequence>MYLLQHQYLILIILLLIIQTTAAFWWSLGLPSFQSWSSTQKNQEPFCSSLTFLTADQRYYCQTNPKIFAIISRSLRQAIEECQYQFRNQRWNCSIFNQSDVFGKLVLRSKRHNMYK</sequence>
<reference evidence="10" key="1">
    <citation type="submission" date="2021-02" db="EMBL/GenBank/DDBJ databases">
        <authorList>
            <person name="Nowell W R."/>
        </authorList>
    </citation>
    <scope>NUCLEOTIDE SEQUENCE</scope>
</reference>
<proteinExistence type="inferred from homology"/>
<dbReference type="GO" id="GO:0060070">
    <property type="term" value="P:canonical Wnt signaling pathway"/>
    <property type="evidence" value="ECO:0007669"/>
    <property type="project" value="TreeGrafter"/>
</dbReference>
<organism evidence="10 11">
    <name type="scientific">Rotaria magnacalcarata</name>
    <dbReference type="NCBI Taxonomy" id="392030"/>
    <lineage>
        <taxon>Eukaryota</taxon>
        <taxon>Metazoa</taxon>
        <taxon>Spiralia</taxon>
        <taxon>Gnathifera</taxon>
        <taxon>Rotifera</taxon>
        <taxon>Eurotatoria</taxon>
        <taxon>Bdelloidea</taxon>
        <taxon>Philodinida</taxon>
        <taxon>Philodinidae</taxon>
        <taxon>Rotaria</taxon>
    </lineage>
</organism>
<comment type="similarity">
    <text evidence="2 8">Belongs to the Wnt family.</text>
</comment>
<protein>
    <recommendedName>
        <fullName evidence="8">Protein Wnt</fullName>
    </recommendedName>
</protein>
<evidence type="ECO:0000256" key="4">
    <source>
        <dbReference type="ARBA" id="ARBA00022525"/>
    </source>
</evidence>